<dbReference type="Proteomes" id="UP000695022">
    <property type="component" value="Unplaced"/>
</dbReference>
<feature type="domain" description="DUF4371" evidence="2">
    <location>
        <begin position="204"/>
        <end position="388"/>
    </location>
</feature>
<feature type="region of interest" description="Disordered" evidence="1">
    <location>
        <begin position="1"/>
        <end position="69"/>
    </location>
</feature>
<name>A0ABM1ESF0_PRICU</name>
<evidence type="ECO:0000313" key="4">
    <source>
        <dbReference type="RefSeq" id="XP_014675121.1"/>
    </source>
</evidence>
<dbReference type="PANTHER" id="PTHR45749:SF23">
    <property type="entry name" value="ZINC FINGER MYM-TYPE PROTEIN 1-LIKE"/>
    <property type="match status" value="1"/>
</dbReference>
<protein>
    <submittedName>
        <fullName evidence="4">Zinc finger MYM-type protein 1-like</fullName>
    </submittedName>
</protein>
<reference evidence="4" key="1">
    <citation type="submission" date="2025-08" db="UniProtKB">
        <authorList>
            <consortium name="RefSeq"/>
        </authorList>
    </citation>
    <scope>IDENTIFICATION</scope>
</reference>
<feature type="compositionally biased region" description="Polar residues" evidence="1">
    <location>
        <begin position="54"/>
        <end position="69"/>
    </location>
</feature>
<evidence type="ECO:0000313" key="3">
    <source>
        <dbReference type="Proteomes" id="UP000695022"/>
    </source>
</evidence>
<dbReference type="InterPro" id="IPR025398">
    <property type="entry name" value="DUF4371"/>
</dbReference>
<keyword evidence="3" id="KW-1185">Reference proteome</keyword>
<evidence type="ECO:0000259" key="2">
    <source>
        <dbReference type="Pfam" id="PF14291"/>
    </source>
</evidence>
<dbReference type="Pfam" id="PF14291">
    <property type="entry name" value="DUF4371"/>
    <property type="match status" value="1"/>
</dbReference>
<proteinExistence type="predicted"/>
<dbReference type="PANTHER" id="PTHR45749">
    <property type="match status" value="1"/>
</dbReference>
<dbReference type="RefSeq" id="XP_014675121.1">
    <property type="nucleotide sequence ID" value="XM_014819635.1"/>
</dbReference>
<sequence>MSEDRHKSNRVRMYLSGAEKRKRAKDKKDGEKVEVNKSKKLSHFFPRVSHVDGSCSQQPSTSKDAQSDTGVLITTGSADKVGVAKEHVDADITDDQDDGFQSDIGRWPVRSSQQMVEYWVNRGSSSLRNMSGPFVASVRSATGPQGEGHSGTVNRFCTKSFFERTLPNGEMVPRSWLCYSLSTCHVYCFACKLSNSTGNLATVGYGDWKHAKRDLEQHERSTSHCWNVIQLAKRASASCRIDEIMIRHANEVESYWCQVLKRCVSVISFLAERGLAFRGTDEIVGSHNNGNYLGLMELLAQYDSFLAQHVQQHANKGTGHTNYLSSTTCEELIAIMGTHVLDNIVGRVKEAKYFSVTVDSTPDASHVDQLTCVLRYMKNETPVERFVHFFNNAGHTGQDQANSLLRFLEANGIDIANCRGSVVRQRC</sequence>
<dbReference type="GeneID" id="106815205"/>
<accession>A0ABM1ESF0</accession>
<gene>
    <name evidence="4" type="primary">LOC106815205</name>
</gene>
<evidence type="ECO:0000256" key="1">
    <source>
        <dbReference type="SAM" id="MobiDB-lite"/>
    </source>
</evidence>
<organism evidence="3 4">
    <name type="scientific">Priapulus caudatus</name>
    <name type="common">Priapulid worm</name>
    <dbReference type="NCBI Taxonomy" id="37621"/>
    <lineage>
        <taxon>Eukaryota</taxon>
        <taxon>Metazoa</taxon>
        <taxon>Ecdysozoa</taxon>
        <taxon>Scalidophora</taxon>
        <taxon>Priapulida</taxon>
        <taxon>Priapulimorpha</taxon>
        <taxon>Priapulimorphida</taxon>
        <taxon>Priapulidae</taxon>
        <taxon>Priapulus</taxon>
    </lineage>
</organism>
<feature type="compositionally biased region" description="Basic and acidic residues" evidence="1">
    <location>
        <begin position="26"/>
        <end position="37"/>
    </location>
</feature>